<dbReference type="PANTHER" id="PTHR14534">
    <property type="entry name" value="VACUOLAR IMPORT AND DEGRADATION PROTEIN 24"/>
    <property type="match status" value="1"/>
</dbReference>
<dbReference type="AlphaFoldDB" id="A0A9W8AZ45"/>
<comment type="similarity">
    <text evidence="1">Belongs to the GID4/VID24 family.</text>
</comment>
<sequence length="729" mass="79989">MADSHSSRAQQRAGATRSGNDAADSQPPADHAHPGGDSGDASLTPPSLALFNNLQRMTNESYTAFEPHVFLSSLFSGSQPADQGLSDSASSEGPFSDTDQPLIPFDSSSTASGSGGESNDMDEILDAEYDVDYSDRDVVMSGSDDSDHPNAQDTFDPVVPGDLGPLAPSALVHQPSDRDSTDAESDGREYPTFTMTLEDPDPDVTATLGLAAVQDGARVRFREPGSLYHANTSMNDFMLHPELHLASFNGASRARGQMASGSTTSVTTTDGPVSAGTAITERPSPTASNQTDGPLPSLPGRRTVMSSWSRDSPRPQSTFSFSDTHDPTSPETQEMDAYLDIFMRNFHTRVALERANAAMQPAGEQPHPASFSQHPLGSRRRGAEPRGRRTSRSRARRQAPFSTSPLDPLLAEQILRDRLQSPMSGIPDPRSLQASRFNLPAINATAAASASLGARDRLRTLRRGSTLSSSAAAVSANDMDFAAPSGSRSRSREMPWPRQPQRQQDLHELVHKLPSALMKRHPPPVLSPTPECSFLRPGVRFRGHQTIQQRSLTTHTRLQRWDVFVTLDRVDLARGKVEGTMVGLNMPARVSNVTTYWEGEILDFKTCGLCTGKWSSDSNTDRQFWQNFKGLKRLRTLKSRDALESISPEIIADIQQDYILMRWKEHFFVNVSSTDHDLSISGFYYICMRRSDGVITGFYRDMRSKPYQKLKLRPEASKSGLTFPTYSMC</sequence>
<feature type="region of interest" description="Disordered" evidence="2">
    <location>
        <begin position="254"/>
        <end position="332"/>
    </location>
</feature>
<protein>
    <recommendedName>
        <fullName evidence="5">Vacuolar import and degradation protein-domain-containing protein</fullName>
    </recommendedName>
</protein>
<evidence type="ECO:0000256" key="2">
    <source>
        <dbReference type="SAM" id="MobiDB-lite"/>
    </source>
</evidence>
<dbReference type="GO" id="GO:0005773">
    <property type="term" value="C:vacuole"/>
    <property type="evidence" value="ECO:0007669"/>
    <property type="project" value="GOC"/>
</dbReference>
<feature type="region of interest" description="Disordered" evidence="2">
    <location>
        <begin position="480"/>
        <end position="503"/>
    </location>
</feature>
<comment type="caution">
    <text evidence="3">The sequence shown here is derived from an EMBL/GenBank/DDBJ whole genome shotgun (WGS) entry which is preliminary data.</text>
</comment>
<keyword evidence="4" id="KW-1185">Reference proteome</keyword>
<dbReference type="PANTHER" id="PTHR14534:SF3">
    <property type="entry name" value="GID COMPLEX SUBUNIT 4 HOMOLOG"/>
    <property type="match status" value="1"/>
</dbReference>
<feature type="compositionally biased region" description="Polar residues" evidence="2">
    <location>
        <begin position="75"/>
        <end position="99"/>
    </location>
</feature>
<dbReference type="GO" id="GO:0045721">
    <property type="term" value="P:negative regulation of gluconeogenesis"/>
    <property type="evidence" value="ECO:0007669"/>
    <property type="project" value="TreeGrafter"/>
</dbReference>
<feature type="region of interest" description="Disordered" evidence="2">
    <location>
        <begin position="75"/>
        <end position="121"/>
    </location>
</feature>
<feature type="region of interest" description="Disordered" evidence="2">
    <location>
        <begin position="358"/>
        <end position="409"/>
    </location>
</feature>
<evidence type="ECO:0008006" key="5">
    <source>
        <dbReference type="Google" id="ProtNLM"/>
    </source>
</evidence>
<gene>
    <name evidence="3" type="ORF">H4R34_004350</name>
</gene>
<dbReference type="InterPro" id="IPR018618">
    <property type="entry name" value="GID4/10-like"/>
</dbReference>
<feature type="region of interest" description="Disordered" evidence="2">
    <location>
        <begin position="137"/>
        <end position="187"/>
    </location>
</feature>
<reference evidence="3" key="1">
    <citation type="submission" date="2022-07" db="EMBL/GenBank/DDBJ databases">
        <title>Phylogenomic reconstructions and comparative analyses of Kickxellomycotina fungi.</title>
        <authorList>
            <person name="Reynolds N.K."/>
            <person name="Stajich J.E."/>
            <person name="Barry K."/>
            <person name="Grigoriev I.V."/>
            <person name="Crous P."/>
            <person name="Smith M.E."/>
        </authorList>
    </citation>
    <scope>NUCLEOTIDE SEQUENCE</scope>
    <source>
        <strain evidence="3">RSA 567</strain>
    </source>
</reference>
<dbReference type="GO" id="GO:0007039">
    <property type="term" value="P:protein catabolic process in the vacuole"/>
    <property type="evidence" value="ECO:0007669"/>
    <property type="project" value="TreeGrafter"/>
</dbReference>
<proteinExistence type="inferred from homology"/>
<evidence type="ECO:0000313" key="3">
    <source>
        <dbReference type="EMBL" id="KAJ1975396.1"/>
    </source>
</evidence>
<feature type="region of interest" description="Disordered" evidence="2">
    <location>
        <begin position="1"/>
        <end position="47"/>
    </location>
</feature>
<feature type="compositionally biased region" description="Polar residues" evidence="2">
    <location>
        <begin position="304"/>
        <end position="322"/>
    </location>
</feature>
<dbReference type="GO" id="GO:0043161">
    <property type="term" value="P:proteasome-mediated ubiquitin-dependent protein catabolic process"/>
    <property type="evidence" value="ECO:0007669"/>
    <property type="project" value="TreeGrafter"/>
</dbReference>
<feature type="compositionally biased region" description="Low complexity" evidence="2">
    <location>
        <begin position="260"/>
        <end position="274"/>
    </location>
</feature>
<accession>A0A9W8AZ45</accession>
<evidence type="ECO:0000313" key="4">
    <source>
        <dbReference type="Proteomes" id="UP001151582"/>
    </source>
</evidence>
<evidence type="ECO:0000256" key="1">
    <source>
        <dbReference type="ARBA" id="ARBA00061469"/>
    </source>
</evidence>
<organism evidence="3 4">
    <name type="scientific">Dimargaris verticillata</name>
    <dbReference type="NCBI Taxonomy" id="2761393"/>
    <lineage>
        <taxon>Eukaryota</taxon>
        <taxon>Fungi</taxon>
        <taxon>Fungi incertae sedis</taxon>
        <taxon>Zoopagomycota</taxon>
        <taxon>Kickxellomycotina</taxon>
        <taxon>Dimargaritomycetes</taxon>
        <taxon>Dimargaritales</taxon>
        <taxon>Dimargaritaceae</taxon>
        <taxon>Dimargaris</taxon>
    </lineage>
</organism>
<feature type="compositionally biased region" description="Basic residues" evidence="2">
    <location>
        <begin position="388"/>
        <end position="397"/>
    </location>
</feature>
<feature type="compositionally biased region" description="Polar residues" evidence="2">
    <location>
        <begin position="283"/>
        <end position="292"/>
    </location>
</feature>
<dbReference type="EMBL" id="JANBQB010000532">
    <property type="protein sequence ID" value="KAJ1975396.1"/>
    <property type="molecule type" value="Genomic_DNA"/>
</dbReference>
<dbReference type="GO" id="GO:0006623">
    <property type="term" value="P:protein targeting to vacuole"/>
    <property type="evidence" value="ECO:0007669"/>
    <property type="project" value="TreeGrafter"/>
</dbReference>
<dbReference type="Proteomes" id="UP001151582">
    <property type="component" value="Unassembled WGS sequence"/>
</dbReference>
<name>A0A9W8AZ45_9FUNG</name>
<dbReference type="Pfam" id="PF09783">
    <property type="entry name" value="Vac_ImportDeg"/>
    <property type="match status" value="1"/>
</dbReference>
<dbReference type="OrthoDB" id="62at2759"/>
<dbReference type="GO" id="GO:0034657">
    <property type="term" value="C:GID complex"/>
    <property type="evidence" value="ECO:0007669"/>
    <property type="project" value="TreeGrafter"/>
</dbReference>
<feature type="compositionally biased region" description="Basic and acidic residues" evidence="2">
    <location>
        <begin position="175"/>
        <end position="187"/>
    </location>
</feature>